<accession>A0A9P6H1N2</accession>
<keyword evidence="2 3" id="KW-0963">Cytoplasm</keyword>
<name>A0A9P6H1N2_9MICR</name>
<dbReference type="InterPro" id="IPR041366">
    <property type="entry name" value="Pre-PUA"/>
</dbReference>
<dbReference type="InterPro" id="IPR002478">
    <property type="entry name" value="PUA"/>
</dbReference>
<evidence type="ECO:0000256" key="2">
    <source>
        <dbReference type="ARBA" id="ARBA00022490"/>
    </source>
</evidence>
<reference evidence="5 6" key="1">
    <citation type="journal article" date="2020" name="Genome Biol. Evol.">
        <title>Comparative genomics of strictly vertically transmitted, feminizing microsporidia endosymbionts of amphipod crustaceans.</title>
        <authorList>
            <person name="Cormier A."/>
            <person name="Chebbi M.A."/>
            <person name="Giraud I."/>
            <person name="Wattier R."/>
            <person name="Teixeira M."/>
            <person name="Gilbert C."/>
            <person name="Rigaud T."/>
            <person name="Cordaux R."/>
        </authorList>
    </citation>
    <scope>NUCLEOTIDE SEQUENCE [LARGE SCALE GENOMIC DNA]</scope>
    <source>
        <strain evidence="5 6">Ou3-Ou53</strain>
    </source>
</reference>
<dbReference type="GO" id="GO:0001731">
    <property type="term" value="P:formation of translation preinitiation complex"/>
    <property type="evidence" value="ECO:0007669"/>
    <property type="project" value="TreeGrafter"/>
</dbReference>
<evidence type="ECO:0000259" key="4">
    <source>
        <dbReference type="SMART" id="SM00359"/>
    </source>
</evidence>
<dbReference type="PANTHER" id="PTHR22798:SF0">
    <property type="entry name" value="MALIGNANT T-CELL-AMPLIFIED SEQUENCE 1"/>
    <property type="match status" value="1"/>
</dbReference>
<organism evidence="5 6">
    <name type="scientific">Nosema granulosis</name>
    <dbReference type="NCBI Taxonomy" id="83296"/>
    <lineage>
        <taxon>Eukaryota</taxon>
        <taxon>Fungi</taxon>
        <taxon>Fungi incertae sedis</taxon>
        <taxon>Microsporidia</taxon>
        <taxon>Nosematidae</taxon>
        <taxon>Nosema</taxon>
    </lineage>
</organism>
<comment type="caution">
    <text evidence="5">The sequence shown here is derived from an EMBL/GenBank/DDBJ whole genome shotgun (WGS) entry which is preliminary data.</text>
</comment>
<dbReference type="PIRSF" id="PIRSF005067">
    <property type="entry name" value="Tma_RNA-bind_prd"/>
    <property type="match status" value="1"/>
</dbReference>
<dbReference type="EMBL" id="SBJO01000009">
    <property type="protein sequence ID" value="KAF9764775.1"/>
    <property type="molecule type" value="Genomic_DNA"/>
</dbReference>
<dbReference type="Pfam" id="PF17832">
    <property type="entry name" value="Pre-PUA"/>
    <property type="match status" value="1"/>
</dbReference>
<evidence type="ECO:0000313" key="6">
    <source>
        <dbReference type="Proteomes" id="UP000740883"/>
    </source>
</evidence>
<proteinExistence type="inferred from homology"/>
<dbReference type="GO" id="GO:0005737">
    <property type="term" value="C:cytoplasm"/>
    <property type="evidence" value="ECO:0007669"/>
    <property type="project" value="UniProtKB-SubCell"/>
</dbReference>
<protein>
    <recommendedName>
        <fullName evidence="3">Translation machinery-associated protein 20</fullName>
    </recommendedName>
</protein>
<comment type="function">
    <text evidence="3">Involved in translation.</text>
</comment>
<dbReference type="InterPro" id="IPR004521">
    <property type="entry name" value="Uncharacterised_CHP00451"/>
</dbReference>
<dbReference type="SUPFAM" id="SSF88697">
    <property type="entry name" value="PUA domain-like"/>
    <property type="match status" value="1"/>
</dbReference>
<dbReference type="Gene3D" id="3.10.400.20">
    <property type="match status" value="1"/>
</dbReference>
<dbReference type="OrthoDB" id="10249667at2759"/>
<keyword evidence="6" id="KW-1185">Reference proteome</keyword>
<dbReference type="InterPro" id="IPR015947">
    <property type="entry name" value="PUA-like_sf"/>
</dbReference>
<dbReference type="PROSITE" id="PS50890">
    <property type="entry name" value="PUA"/>
    <property type="match status" value="1"/>
</dbReference>
<comment type="subcellular location">
    <subcellularLocation>
        <location evidence="1 3">Cytoplasm</location>
    </subcellularLocation>
</comment>
<sequence length="166" mass="18496">MKSLFHKIEPISSSALGKKDKKNINNILKEELLDKNKEYKVTKCKNKTSIITLEEKAIFFLHNGKYYPTIKFLEENNVNLPSVYVDEGAVGPIHRGANIMAPGIYKYIEKVSLSFSKGSMVVVKLINGSILGIGISLLGKDEFAKDSSGEAVEMLHHTGDDLYKSF</sequence>
<dbReference type="AlphaFoldDB" id="A0A9P6H1N2"/>
<dbReference type="GO" id="GO:0003723">
    <property type="term" value="F:RNA binding"/>
    <property type="evidence" value="ECO:0007669"/>
    <property type="project" value="InterPro"/>
</dbReference>
<comment type="similarity">
    <text evidence="3">Belongs to the TMA20 family.</text>
</comment>
<dbReference type="NCBIfam" id="TIGR00451">
    <property type="entry name" value="unchar_dom_2"/>
    <property type="match status" value="1"/>
</dbReference>
<dbReference type="PANTHER" id="PTHR22798">
    <property type="entry name" value="MCT-1 PROTEIN"/>
    <property type="match status" value="1"/>
</dbReference>
<dbReference type="Proteomes" id="UP000740883">
    <property type="component" value="Unassembled WGS sequence"/>
</dbReference>
<dbReference type="InterPro" id="IPR016437">
    <property type="entry name" value="MCT-1/Tma20"/>
</dbReference>
<evidence type="ECO:0000256" key="3">
    <source>
        <dbReference type="PIRNR" id="PIRNR005067"/>
    </source>
</evidence>
<dbReference type="SMART" id="SM00359">
    <property type="entry name" value="PUA"/>
    <property type="match status" value="1"/>
</dbReference>
<evidence type="ECO:0000313" key="5">
    <source>
        <dbReference type="EMBL" id="KAF9764775.1"/>
    </source>
</evidence>
<dbReference type="Pfam" id="PF01472">
    <property type="entry name" value="PUA"/>
    <property type="match status" value="1"/>
</dbReference>
<gene>
    <name evidence="5" type="primary">TMA20</name>
    <name evidence="5" type="ORF">NGRA_0279</name>
</gene>
<evidence type="ECO:0000256" key="1">
    <source>
        <dbReference type="ARBA" id="ARBA00004496"/>
    </source>
</evidence>
<feature type="domain" description="PUA" evidence="4">
    <location>
        <begin position="81"/>
        <end position="159"/>
    </location>
</feature>